<gene>
    <name evidence="1" type="ORF">Y717_09805</name>
</gene>
<accession>A0A2T7SPJ5</accession>
<dbReference type="AlphaFoldDB" id="A0A2T7SPJ5"/>
<evidence type="ECO:0000313" key="2">
    <source>
        <dbReference type="Proteomes" id="UP000245992"/>
    </source>
</evidence>
<sequence length="134" mass="13837">MGASSAVTVAVVVRGCALVVAVGRAAMVVCRGFFVEVLATRVVAFRGGLVIADERALLPDPCESSVRGRTEDESVSVASVPVVAVAFGSGVADACVSWPVEGRDGSTARVRPPPTSATVDATTARRRCFFQRAI</sequence>
<reference evidence="1 2" key="1">
    <citation type="submission" date="2013-12" db="EMBL/GenBank/DDBJ databases">
        <title>Annotated genome of Streptomyces scopuliridis.</title>
        <authorList>
            <person name="Olson J.B."/>
        </authorList>
    </citation>
    <scope>NUCLEOTIDE SEQUENCE [LARGE SCALE GENOMIC DNA]</scope>
    <source>
        <strain evidence="1 2">RB72</strain>
    </source>
</reference>
<comment type="caution">
    <text evidence="1">The sequence shown here is derived from an EMBL/GenBank/DDBJ whole genome shotgun (WGS) entry which is preliminary data.</text>
</comment>
<organism evidence="1 2">
    <name type="scientific">Streptomyces scopuliridis RB72</name>
    <dbReference type="NCBI Taxonomy" id="1440053"/>
    <lineage>
        <taxon>Bacteria</taxon>
        <taxon>Bacillati</taxon>
        <taxon>Actinomycetota</taxon>
        <taxon>Actinomycetes</taxon>
        <taxon>Kitasatosporales</taxon>
        <taxon>Streptomycetaceae</taxon>
        <taxon>Streptomyces</taxon>
    </lineage>
</organism>
<dbReference type="EMBL" id="AZSP01000382">
    <property type="protein sequence ID" value="PVE04762.1"/>
    <property type="molecule type" value="Genomic_DNA"/>
</dbReference>
<dbReference type="Proteomes" id="UP000245992">
    <property type="component" value="Unassembled WGS sequence"/>
</dbReference>
<keyword evidence="2" id="KW-1185">Reference proteome</keyword>
<proteinExistence type="predicted"/>
<protein>
    <submittedName>
        <fullName evidence="1">Uncharacterized protein</fullName>
    </submittedName>
</protein>
<name>A0A2T7SPJ5_9ACTN</name>
<evidence type="ECO:0000313" key="1">
    <source>
        <dbReference type="EMBL" id="PVE04762.1"/>
    </source>
</evidence>